<evidence type="ECO:0000256" key="2">
    <source>
        <dbReference type="ARBA" id="ARBA00022679"/>
    </source>
</evidence>
<evidence type="ECO:0000256" key="1">
    <source>
        <dbReference type="ARBA" id="ARBA00022603"/>
    </source>
</evidence>
<dbReference type="Pfam" id="PF13578">
    <property type="entry name" value="Methyltransf_24"/>
    <property type="match status" value="1"/>
</dbReference>
<dbReference type="SUPFAM" id="SSF53335">
    <property type="entry name" value="S-adenosyl-L-methionine-dependent methyltransferases"/>
    <property type="match status" value="1"/>
</dbReference>
<dbReference type="RefSeq" id="WP_248564256.1">
    <property type="nucleotide sequence ID" value="NZ_AP025698.1"/>
</dbReference>
<dbReference type="Gene3D" id="3.40.50.150">
    <property type="entry name" value="Vaccinia Virus protein VP39"/>
    <property type="match status" value="1"/>
</dbReference>
<sequence length="236" mass="26957">MMGSVLFNSKGVAVELVARLFRGDIIHNLRSFNSDIPSEVFDFSWNFFFGFIRPMQVKYEFLKLLEVFRGQNPRYILEIGTANGGSLFSFCKLAEDDATIISIDLPGGDFGGGYPEWKIPVYTAFAGENQKLVLLRKDSHKTETLNDVKKLLGENKLDFLFIDGDHSYEGVKRDFELYSPLVREGGIIAFHDIAPHWDYPEVGVTRFWDEIKGEFRSEEFIADVNQGWAGIGILYW</sequence>
<dbReference type="PANTHER" id="PTHR40048">
    <property type="entry name" value="RHAMNOSYL O-METHYLTRANSFERASE"/>
    <property type="match status" value="1"/>
</dbReference>
<organism evidence="3 4">
    <name type="scientific">Methanothermobacter tenebrarum</name>
    <dbReference type="NCBI Taxonomy" id="680118"/>
    <lineage>
        <taxon>Archaea</taxon>
        <taxon>Methanobacteriati</taxon>
        <taxon>Methanobacteriota</taxon>
        <taxon>Methanomada group</taxon>
        <taxon>Methanobacteria</taxon>
        <taxon>Methanobacteriales</taxon>
        <taxon>Methanobacteriaceae</taxon>
        <taxon>Methanothermobacter</taxon>
    </lineage>
</organism>
<proteinExistence type="predicted"/>
<dbReference type="GeneID" id="71965858"/>
<dbReference type="EMBL" id="AP025698">
    <property type="protein sequence ID" value="BDH79949.1"/>
    <property type="molecule type" value="Genomic_DNA"/>
</dbReference>
<reference evidence="3 4" key="1">
    <citation type="submission" date="2022-04" db="EMBL/GenBank/DDBJ databases">
        <title>Complete genome of Methanothermobacter tenebrarum strain RMAS.</title>
        <authorList>
            <person name="Nakamura K."/>
            <person name="Oshima K."/>
            <person name="Hattori M."/>
            <person name="Kamagata Y."/>
            <person name="Takamizawa K."/>
        </authorList>
    </citation>
    <scope>NUCLEOTIDE SEQUENCE [LARGE SCALE GENOMIC DNA]</scope>
    <source>
        <strain evidence="3 4">RMAS</strain>
    </source>
</reference>
<dbReference type="PANTHER" id="PTHR40048:SF1">
    <property type="entry name" value="RHAMNOSYL O-METHYLTRANSFERASE"/>
    <property type="match status" value="1"/>
</dbReference>
<dbReference type="InterPro" id="IPR029063">
    <property type="entry name" value="SAM-dependent_MTases_sf"/>
</dbReference>
<keyword evidence="2" id="KW-0808">Transferase</keyword>
<evidence type="ECO:0000313" key="4">
    <source>
        <dbReference type="Proteomes" id="UP000831817"/>
    </source>
</evidence>
<dbReference type="Proteomes" id="UP000831817">
    <property type="component" value="Chromosome"/>
</dbReference>
<protein>
    <recommendedName>
        <fullName evidence="5">Class I SAM-dependent methyltransferase</fullName>
    </recommendedName>
</protein>
<keyword evidence="4" id="KW-1185">Reference proteome</keyword>
<name>A0ABN6PCM5_9EURY</name>
<accession>A0ABN6PCM5</accession>
<evidence type="ECO:0008006" key="5">
    <source>
        <dbReference type="Google" id="ProtNLM"/>
    </source>
</evidence>
<gene>
    <name evidence="3" type="ORF">MTTB_13280</name>
</gene>
<keyword evidence="1" id="KW-0489">Methyltransferase</keyword>
<evidence type="ECO:0000313" key="3">
    <source>
        <dbReference type="EMBL" id="BDH79949.1"/>
    </source>
</evidence>